<evidence type="ECO:0000256" key="7">
    <source>
        <dbReference type="ARBA" id="ARBA00022691"/>
    </source>
</evidence>
<dbReference type="InterPro" id="IPR023404">
    <property type="entry name" value="rSAM_horseshoe"/>
</dbReference>
<dbReference type="InterPro" id="IPR004558">
    <property type="entry name" value="Coprogen_oxidase_HemN"/>
</dbReference>
<comment type="subunit">
    <text evidence="4">Monomer.</text>
</comment>
<dbReference type="PROSITE" id="PS51918">
    <property type="entry name" value="RADICAL_SAM"/>
    <property type="match status" value="1"/>
</dbReference>
<feature type="domain" description="Radical SAM core" evidence="18">
    <location>
        <begin position="53"/>
        <end position="287"/>
    </location>
</feature>
<dbReference type="EC" id="1.3.98.3" evidence="15"/>
<dbReference type="InterPro" id="IPR006638">
    <property type="entry name" value="Elp3/MiaA/NifB-like_rSAM"/>
</dbReference>
<evidence type="ECO:0000256" key="11">
    <source>
        <dbReference type="ARBA" id="ARBA00023014"/>
    </source>
</evidence>
<comment type="function">
    <text evidence="13">Involved in the heme biosynthesis. Catalyzes the anaerobic oxidative decarboxylation of propionate groups of rings A and B of coproporphyrinogen III to yield the vinyl groups in protoporphyrinogen IX.</text>
</comment>
<dbReference type="PANTHER" id="PTHR13932:SF6">
    <property type="entry name" value="OXYGEN-INDEPENDENT COPROPORPHYRINOGEN III OXIDASE"/>
    <property type="match status" value="1"/>
</dbReference>
<feature type="binding site" evidence="16">
    <location>
        <position position="152"/>
    </location>
    <ligand>
        <name>S-adenosyl-L-methionine</name>
        <dbReference type="ChEBI" id="CHEBI:59789"/>
        <label>1</label>
    </ligand>
</feature>
<dbReference type="Pfam" id="PF04055">
    <property type="entry name" value="Radical_SAM"/>
    <property type="match status" value="1"/>
</dbReference>
<dbReference type="InterPro" id="IPR007197">
    <property type="entry name" value="rSAM"/>
</dbReference>
<keyword evidence="10 15" id="KW-0408">Iron</keyword>
<dbReference type="SMART" id="SM00729">
    <property type="entry name" value="Elp3"/>
    <property type="match status" value="1"/>
</dbReference>
<dbReference type="CDD" id="cd01335">
    <property type="entry name" value="Radical_SAM"/>
    <property type="match status" value="1"/>
</dbReference>
<evidence type="ECO:0000256" key="10">
    <source>
        <dbReference type="ARBA" id="ARBA00023004"/>
    </source>
</evidence>
<evidence type="ECO:0000256" key="1">
    <source>
        <dbReference type="ARBA" id="ARBA00004496"/>
    </source>
</evidence>
<dbReference type="PIRSF" id="PIRSF000167">
    <property type="entry name" value="HemN"/>
    <property type="match status" value="1"/>
</dbReference>
<sequence length="461" mass="50114">MNAIVRRPCAIAAPSELIARHDGRAPRYTSYPTAAQFTPEVGADLQQQWLAALPADEAVSVYAHIPFCQRLCWYCGCNTRAVSRREAISGYVDLLETEIALAESVLPGKLRAKSIHLGGGTPNMLSRDDLTRLFGALRHVFDVTPGAQIAAELDPAVLTREWVQAAAFHGLNRASLGVQDLSPQVQEAVNRIESFDVIQNAVGWLREAGVGSVNLDLMYGLPRQTTDSVIDTLDQVLTLRPERIALFGYAHVPWMKSHQRLIDEGALPGAEERFAQAEAAAAYLFAAGYVRIGLDHYAVPEDGLAVAQAEGRLRRNFQGYTDDPAATVLGFGASAISQLPQGFIQNLTTERDWRTAVSAGHMPAARGVALTDDDRFRGDIIEQLMCRFRVDLDAVCAAHGRGRGELDQALSNLTPLEADGLAELSGSILTVSEAGRPFVRSVCALFDTYLDRGAQRHARVV</sequence>
<evidence type="ECO:0000256" key="6">
    <source>
        <dbReference type="ARBA" id="ARBA00022490"/>
    </source>
</evidence>
<dbReference type="Pfam" id="PF06969">
    <property type="entry name" value="HemN_C"/>
    <property type="match status" value="1"/>
</dbReference>
<dbReference type="InterPro" id="IPR058240">
    <property type="entry name" value="rSAM_sf"/>
</dbReference>
<feature type="binding site" evidence="16">
    <location>
        <position position="179"/>
    </location>
    <ligand>
        <name>S-adenosyl-L-methionine</name>
        <dbReference type="ChEBI" id="CHEBI:59789"/>
        <label>2</label>
    </ligand>
</feature>
<evidence type="ECO:0000256" key="5">
    <source>
        <dbReference type="ARBA" id="ARBA00022485"/>
    </source>
</evidence>
<accession>A0AB39KWB2</accession>
<evidence type="ECO:0000259" key="18">
    <source>
        <dbReference type="PROSITE" id="PS51918"/>
    </source>
</evidence>
<keyword evidence="7 15" id="KW-0949">S-adenosyl-L-methionine</keyword>
<evidence type="ECO:0000256" key="4">
    <source>
        <dbReference type="ARBA" id="ARBA00011245"/>
    </source>
</evidence>
<dbReference type="Gene3D" id="1.10.10.920">
    <property type="match status" value="1"/>
</dbReference>
<keyword evidence="8 15" id="KW-0479">Metal-binding</keyword>
<dbReference type="GO" id="GO:0051539">
    <property type="term" value="F:4 iron, 4 sulfur cluster binding"/>
    <property type="evidence" value="ECO:0007669"/>
    <property type="project" value="UniProtKB-KW"/>
</dbReference>
<dbReference type="RefSeq" id="WP_369061681.1">
    <property type="nucleotide sequence ID" value="NZ_CP158375.1"/>
</dbReference>
<reference evidence="19" key="1">
    <citation type="submission" date="2024-06" db="EMBL/GenBank/DDBJ databases">
        <title>Caulobacter inopinatus, sp. nov.</title>
        <authorList>
            <person name="Donachie S.P."/>
        </authorList>
    </citation>
    <scope>NUCLEOTIDE SEQUENCE</scope>
    <source>
        <strain evidence="19">73W</strain>
    </source>
</reference>
<comment type="cofactor">
    <cofactor evidence="15 17">
        <name>[4Fe-4S] cluster</name>
        <dbReference type="ChEBI" id="CHEBI:49883"/>
    </cofactor>
    <text evidence="15 17">Binds 1 [4Fe-4S] cluster. The cluster is coordinated with 3 cysteines and an exchangeable S-adenosyl-L-methionine.</text>
</comment>
<gene>
    <name evidence="19" type="primary">hemN</name>
    <name evidence="19" type="ORF">ABOZ73_06500</name>
</gene>
<feature type="binding site" evidence="16">
    <location>
        <position position="250"/>
    </location>
    <ligand>
        <name>S-adenosyl-L-methionine</name>
        <dbReference type="ChEBI" id="CHEBI:59789"/>
        <label>2</label>
    </ligand>
</feature>
<feature type="binding site" evidence="16">
    <location>
        <begin position="120"/>
        <end position="121"/>
    </location>
    <ligand>
        <name>S-adenosyl-L-methionine</name>
        <dbReference type="ChEBI" id="CHEBI:59789"/>
        <label>2</label>
    </ligand>
</feature>
<dbReference type="AlphaFoldDB" id="A0AB39KWB2"/>
<comment type="catalytic activity">
    <reaction evidence="14 15">
        <text>coproporphyrinogen III + 2 S-adenosyl-L-methionine = protoporphyrinogen IX + 2 5'-deoxyadenosine + 2 L-methionine + 2 CO2</text>
        <dbReference type="Rhea" id="RHEA:15425"/>
        <dbReference type="ChEBI" id="CHEBI:16526"/>
        <dbReference type="ChEBI" id="CHEBI:17319"/>
        <dbReference type="ChEBI" id="CHEBI:57307"/>
        <dbReference type="ChEBI" id="CHEBI:57309"/>
        <dbReference type="ChEBI" id="CHEBI:57844"/>
        <dbReference type="ChEBI" id="CHEBI:59789"/>
        <dbReference type="EC" id="1.3.98.3"/>
    </reaction>
</comment>
<evidence type="ECO:0000256" key="2">
    <source>
        <dbReference type="ARBA" id="ARBA00004785"/>
    </source>
</evidence>
<dbReference type="SFLD" id="SFLDG01065">
    <property type="entry name" value="anaerobic_coproporphyrinogen-I"/>
    <property type="match status" value="1"/>
</dbReference>
<protein>
    <recommendedName>
        <fullName evidence="15">Coproporphyrinogen-III oxidase</fullName>
        <ecNumber evidence="15">1.3.98.3</ecNumber>
    </recommendedName>
</protein>
<keyword evidence="12 15" id="KW-0627">Porphyrin biosynthesis</keyword>
<keyword evidence="6 15" id="KW-0963">Cytoplasm</keyword>
<dbReference type="GO" id="GO:0005737">
    <property type="term" value="C:cytoplasm"/>
    <property type="evidence" value="ECO:0007669"/>
    <property type="project" value="UniProtKB-SubCell"/>
</dbReference>
<organism evidence="19">
    <name type="scientific">Caulobacter sp. 73W</name>
    <dbReference type="NCBI Taxonomy" id="3161137"/>
    <lineage>
        <taxon>Bacteria</taxon>
        <taxon>Pseudomonadati</taxon>
        <taxon>Pseudomonadota</taxon>
        <taxon>Alphaproteobacteria</taxon>
        <taxon>Caulobacterales</taxon>
        <taxon>Caulobacteraceae</taxon>
        <taxon>Caulobacter</taxon>
    </lineage>
</organism>
<dbReference type="GO" id="GO:0051989">
    <property type="term" value="F:coproporphyrinogen dehydrogenase activity"/>
    <property type="evidence" value="ECO:0007669"/>
    <property type="project" value="UniProtKB-EC"/>
</dbReference>
<feature type="binding site" evidence="16">
    <location>
        <position position="216"/>
    </location>
    <ligand>
        <name>S-adenosyl-L-methionine</name>
        <dbReference type="ChEBI" id="CHEBI:59789"/>
        <label>2</label>
    </ligand>
</feature>
<evidence type="ECO:0000256" key="14">
    <source>
        <dbReference type="ARBA" id="ARBA00048321"/>
    </source>
</evidence>
<evidence type="ECO:0000256" key="17">
    <source>
        <dbReference type="PIRSR" id="PIRSR000167-2"/>
    </source>
</evidence>
<dbReference type="GO" id="GO:0006782">
    <property type="term" value="P:protoporphyrinogen IX biosynthetic process"/>
    <property type="evidence" value="ECO:0007669"/>
    <property type="project" value="TreeGrafter"/>
</dbReference>
<dbReference type="InterPro" id="IPR010723">
    <property type="entry name" value="HemN_C"/>
</dbReference>
<dbReference type="InterPro" id="IPR034505">
    <property type="entry name" value="Coproporphyrinogen-III_oxidase"/>
</dbReference>
<evidence type="ECO:0000256" key="13">
    <source>
        <dbReference type="ARBA" id="ARBA00024295"/>
    </source>
</evidence>
<feature type="binding site" evidence="17">
    <location>
        <position position="68"/>
    </location>
    <ligand>
        <name>[4Fe-4S] cluster</name>
        <dbReference type="ChEBI" id="CHEBI:49883"/>
        <note>4Fe-4S-S-AdoMet</note>
    </ligand>
</feature>
<feature type="binding site" evidence="17">
    <location>
        <position position="72"/>
    </location>
    <ligand>
        <name>[4Fe-4S] cluster</name>
        <dbReference type="ChEBI" id="CHEBI:49883"/>
        <note>4Fe-4S-S-AdoMet</note>
    </ligand>
</feature>
<dbReference type="GO" id="GO:0004109">
    <property type="term" value="F:coproporphyrinogen oxidase activity"/>
    <property type="evidence" value="ECO:0007669"/>
    <property type="project" value="InterPro"/>
</dbReference>
<feature type="binding site" evidence="16">
    <location>
        <position position="119"/>
    </location>
    <ligand>
        <name>S-adenosyl-L-methionine</name>
        <dbReference type="ChEBI" id="CHEBI:59789"/>
        <label>1</label>
    </ligand>
</feature>
<evidence type="ECO:0000256" key="9">
    <source>
        <dbReference type="ARBA" id="ARBA00023002"/>
    </source>
</evidence>
<comment type="subcellular location">
    <subcellularLocation>
        <location evidence="1 15">Cytoplasm</location>
    </subcellularLocation>
</comment>
<keyword evidence="5 15" id="KW-0004">4Fe-4S</keyword>
<dbReference type="SUPFAM" id="SSF102114">
    <property type="entry name" value="Radical SAM enzymes"/>
    <property type="match status" value="1"/>
</dbReference>
<comment type="similarity">
    <text evidence="3 15">Belongs to the anaerobic coproporphyrinogen-III oxidase family.</text>
</comment>
<dbReference type="EMBL" id="CP158375">
    <property type="protein sequence ID" value="XDO98060.1"/>
    <property type="molecule type" value="Genomic_DNA"/>
</dbReference>
<dbReference type="GO" id="GO:0046872">
    <property type="term" value="F:metal ion binding"/>
    <property type="evidence" value="ECO:0007669"/>
    <property type="project" value="UniProtKB-KW"/>
</dbReference>
<comment type="pathway">
    <text evidence="2 15">Porphyrin-containing compound metabolism; protoporphyrin-IX biosynthesis; protoporphyrinogen-IX from coproporphyrinogen-III (AdoMet route): step 1/1.</text>
</comment>
<evidence type="ECO:0000256" key="8">
    <source>
        <dbReference type="ARBA" id="ARBA00022723"/>
    </source>
</evidence>
<feature type="binding site" evidence="17">
    <location>
        <position position="75"/>
    </location>
    <ligand>
        <name>[4Fe-4S] cluster</name>
        <dbReference type="ChEBI" id="CHEBI:49883"/>
        <note>4Fe-4S-S-AdoMet</note>
    </ligand>
</feature>
<evidence type="ECO:0000256" key="16">
    <source>
        <dbReference type="PIRSR" id="PIRSR000167-1"/>
    </source>
</evidence>
<evidence type="ECO:0000256" key="12">
    <source>
        <dbReference type="ARBA" id="ARBA00023244"/>
    </source>
</evidence>
<dbReference type="SFLD" id="SFLDS00029">
    <property type="entry name" value="Radical_SAM"/>
    <property type="match status" value="1"/>
</dbReference>
<evidence type="ECO:0000256" key="15">
    <source>
        <dbReference type="PIRNR" id="PIRNR000167"/>
    </source>
</evidence>
<dbReference type="PANTHER" id="PTHR13932">
    <property type="entry name" value="COPROPORPHYRINIGEN III OXIDASE"/>
    <property type="match status" value="1"/>
</dbReference>
<feature type="binding site" evidence="16">
    <location>
        <begin position="74"/>
        <end position="76"/>
    </location>
    <ligand>
        <name>S-adenosyl-L-methionine</name>
        <dbReference type="ChEBI" id="CHEBI:59789"/>
        <label>2</label>
    </ligand>
</feature>
<dbReference type="NCBIfam" id="TIGR00538">
    <property type="entry name" value="hemN"/>
    <property type="match status" value="1"/>
</dbReference>
<feature type="binding site" evidence="16">
    <location>
        <position position="62"/>
    </location>
    <ligand>
        <name>S-adenosyl-L-methionine</name>
        <dbReference type="ChEBI" id="CHEBI:59789"/>
        <label>1</label>
    </ligand>
</feature>
<proteinExistence type="inferred from homology"/>
<name>A0AB39KWB2_9CAUL</name>
<evidence type="ECO:0000313" key="19">
    <source>
        <dbReference type="EMBL" id="XDO98060.1"/>
    </source>
</evidence>
<dbReference type="Gene3D" id="3.80.30.20">
    <property type="entry name" value="tm_1862 like domain"/>
    <property type="match status" value="1"/>
</dbReference>
<evidence type="ECO:0000256" key="3">
    <source>
        <dbReference type="ARBA" id="ARBA00005493"/>
    </source>
</evidence>
<feature type="binding site" evidence="16">
    <location>
        <position position="336"/>
    </location>
    <ligand>
        <name>S-adenosyl-L-methionine</name>
        <dbReference type="ChEBI" id="CHEBI:59789"/>
        <label>1</label>
    </ligand>
</feature>
<keyword evidence="9 15" id="KW-0560">Oxidoreductase</keyword>
<feature type="binding site" evidence="16">
    <location>
        <position position="191"/>
    </location>
    <ligand>
        <name>S-adenosyl-L-methionine</name>
        <dbReference type="ChEBI" id="CHEBI:59789"/>
        <label>2</label>
    </ligand>
</feature>
<keyword evidence="11 15" id="KW-0411">Iron-sulfur</keyword>